<dbReference type="PANTHER" id="PTHR37540:SF5">
    <property type="entry name" value="TRANSCRIPTION FACTOR DOMAIN-CONTAINING PROTEIN"/>
    <property type="match status" value="1"/>
</dbReference>
<proteinExistence type="predicted"/>
<protein>
    <recommendedName>
        <fullName evidence="3">Transcription factor domain-containing protein</fullName>
    </recommendedName>
</protein>
<dbReference type="PANTHER" id="PTHR37540">
    <property type="entry name" value="TRANSCRIPTION FACTOR (ACR-2), PUTATIVE-RELATED-RELATED"/>
    <property type="match status" value="1"/>
</dbReference>
<evidence type="ECO:0000313" key="1">
    <source>
        <dbReference type="EMBL" id="KAK5046328.1"/>
    </source>
</evidence>
<dbReference type="EMBL" id="JAVRRD010000031">
    <property type="protein sequence ID" value="KAK5046328.1"/>
    <property type="molecule type" value="Genomic_DNA"/>
</dbReference>
<dbReference type="Proteomes" id="UP001358417">
    <property type="component" value="Unassembled WGS sequence"/>
</dbReference>
<dbReference type="GeneID" id="89976635"/>
<gene>
    <name evidence="1" type="ORF">LTR84_008472</name>
</gene>
<evidence type="ECO:0008006" key="3">
    <source>
        <dbReference type="Google" id="ProtNLM"/>
    </source>
</evidence>
<dbReference type="RefSeq" id="XP_064701922.1">
    <property type="nucleotide sequence ID" value="XM_064852017.1"/>
</dbReference>
<dbReference type="AlphaFoldDB" id="A0AAV9MX73"/>
<reference evidence="1 2" key="1">
    <citation type="submission" date="2023-08" db="EMBL/GenBank/DDBJ databases">
        <title>Black Yeasts Isolated from many extreme environments.</title>
        <authorList>
            <person name="Coleine C."/>
            <person name="Stajich J.E."/>
            <person name="Selbmann L."/>
        </authorList>
    </citation>
    <scope>NUCLEOTIDE SEQUENCE [LARGE SCALE GENOMIC DNA]</scope>
    <source>
        <strain evidence="1 2">CCFEE 5792</strain>
    </source>
</reference>
<organism evidence="1 2">
    <name type="scientific">Exophiala bonariae</name>
    <dbReference type="NCBI Taxonomy" id="1690606"/>
    <lineage>
        <taxon>Eukaryota</taxon>
        <taxon>Fungi</taxon>
        <taxon>Dikarya</taxon>
        <taxon>Ascomycota</taxon>
        <taxon>Pezizomycotina</taxon>
        <taxon>Eurotiomycetes</taxon>
        <taxon>Chaetothyriomycetidae</taxon>
        <taxon>Chaetothyriales</taxon>
        <taxon>Herpotrichiellaceae</taxon>
        <taxon>Exophiala</taxon>
    </lineage>
</organism>
<comment type="caution">
    <text evidence="1">The sequence shown here is derived from an EMBL/GenBank/DDBJ whole genome shotgun (WGS) entry which is preliminary data.</text>
</comment>
<sequence length="586" mass="65334">MSQLVLLSFRGVRNVRHELPRKQKPSAKQFVFLIETERPEPTIPGKVKAIINSHIAKQAHDKRKARQDLSQRAAIVHDFGKLLWSSEQKFDRHSLSPEHTEGSWVDSEKSSRFEASFTPSPTSIIRSGNSDPFMATRIPVTAAVHECMVFTRDCFLPSLHGKEIDLAGTTVYMDAFWQDTVSGLQDECIGYAYLARSAAIITTITVSQEAENLCFYFKSLAITALRKRMKDLEAVETKLALCWAIYSLFSAEIAAHNFAAAEIHGKFLRQLIQPEGKAIPVVTDSRFRQAAMYQDIQRASVSLARPAFDLDRWLTEFLPGTWLEEIGLTMTLPPVVLDLAIEDIHLREVFEQTKQWLMVLGILLAKPSLLNPFVISNGSTRLLILEGQLINIYIDTVEELECTTGPENLHLYHLACCCLAALTWLRRMGNHENMGIGSRLSLTGTNVYNAGPAVVVAMTSLLMRSEEEAEKSVDLFALRIRLWSLYVGAIVEQSLPAIDPLTGYLNVHFCALARRMNLKSWESVQAVLDGFLYFEGVGPTARAWFEIMSQGSAASSPSDSSVGSPGSLVELRHGYVKSLQHLSSTS</sequence>
<keyword evidence="2" id="KW-1185">Reference proteome</keyword>
<accession>A0AAV9MX73</accession>
<name>A0AAV9MX73_9EURO</name>
<evidence type="ECO:0000313" key="2">
    <source>
        <dbReference type="Proteomes" id="UP001358417"/>
    </source>
</evidence>